<protein>
    <submittedName>
        <fullName evidence="2">Uncharacterized protein</fullName>
    </submittedName>
</protein>
<sequence length="122" mass="13835">MIGCSKHGQARKLFQRQSSDPKFMNTQRSPKKVTLRMFANNNHSNLEVTSPLLVNEIRLLLVWCPETYFSRGPPIFLSFPVNKFFTRANTSPYETSFSSGRSSGKYGSQTQLPPRISKNSTS</sequence>
<dbReference type="Proteomes" id="UP001519460">
    <property type="component" value="Unassembled WGS sequence"/>
</dbReference>
<reference evidence="2 3" key="1">
    <citation type="journal article" date="2023" name="Sci. Data">
        <title>Genome assembly of the Korean intertidal mud-creeper Batillaria attramentaria.</title>
        <authorList>
            <person name="Patra A.K."/>
            <person name="Ho P.T."/>
            <person name="Jun S."/>
            <person name="Lee S.J."/>
            <person name="Kim Y."/>
            <person name="Won Y.J."/>
        </authorList>
    </citation>
    <scope>NUCLEOTIDE SEQUENCE [LARGE SCALE GENOMIC DNA]</scope>
    <source>
        <strain evidence="2">Wonlab-2016</strain>
    </source>
</reference>
<comment type="caution">
    <text evidence="2">The sequence shown here is derived from an EMBL/GenBank/DDBJ whole genome shotgun (WGS) entry which is preliminary data.</text>
</comment>
<dbReference type="EMBL" id="JACVVK020000298">
    <property type="protein sequence ID" value="KAK7479659.1"/>
    <property type="molecule type" value="Genomic_DNA"/>
</dbReference>
<gene>
    <name evidence="2" type="ORF">BaRGS_00029125</name>
</gene>
<accession>A0ABD0JX57</accession>
<evidence type="ECO:0000313" key="2">
    <source>
        <dbReference type="EMBL" id="KAK7479659.1"/>
    </source>
</evidence>
<proteinExistence type="predicted"/>
<feature type="region of interest" description="Disordered" evidence="1">
    <location>
        <begin position="92"/>
        <end position="122"/>
    </location>
</feature>
<keyword evidence="3" id="KW-1185">Reference proteome</keyword>
<evidence type="ECO:0000256" key="1">
    <source>
        <dbReference type="SAM" id="MobiDB-lite"/>
    </source>
</evidence>
<evidence type="ECO:0000313" key="3">
    <source>
        <dbReference type="Proteomes" id="UP001519460"/>
    </source>
</evidence>
<name>A0ABD0JX57_9CAEN</name>
<organism evidence="2 3">
    <name type="scientific">Batillaria attramentaria</name>
    <dbReference type="NCBI Taxonomy" id="370345"/>
    <lineage>
        <taxon>Eukaryota</taxon>
        <taxon>Metazoa</taxon>
        <taxon>Spiralia</taxon>
        <taxon>Lophotrochozoa</taxon>
        <taxon>Mollusca</taxon>
        <taxon>Gastropoda</taxon>
        <taxon>Caenogastropoda</taxon>
        <taxon>Sorbeoconcha</taxon>
        <taxon>Cerithioidea</taxon>
        <taxon>Batillariidae</taxon>
        <taxon>Batillaria</taxon>
    </lineage>
</organism>
<dbReference type="AlphaFoldDB" id="A0ABD0JX57"/>